<dbReference type="KEGG" id="smo:SELMODRAFT_118206"/>
<dbReference type="FunCoup" id="D8SJ76">
    <property type="interactions" value="2362"/>
</dbReference>
<evidence type="ECO:0000256" key="2">
    <source>
        <dbReference type="ARBA" id="ARBA00022946"/>
    </source>
</evidence>
<dbReference type="Pfam" id="PF25455">
    <property type="entry name" value="Beta-barrel_CAF17_C"/>
    <property type="match status" value="1"/>
</dbReference>
<gene>
    <name evidence="5" type="ORF">SELMODRAFT_118206</name>
</gene>
<comment type="subcellular location">
    <subcellularLocation>
        <location evidence="1">Mitochondrion</location>
    </subcellularLocation>
</comment>
<dbReference type="eggNOG" id="KOG2929">
    <property type="taxonomic scope" value="Eukaryota"/>
</dbReference>
<dbReference type="OrthoDB" id="191995at2759"/>
<evidence type="ECO:0000313" key="6">
    <source>
        <dbReference type="Proteomes" id="UP000001514"/>
    </source>
</evidence>
<dbReference type="InterPro" id="IPR057460">
    <property type="entry name" value="CAF17_C"/>
</dbReference>
<dbReference type="GO" id="GO:0016226">
    <property type="term" value="P:iron-sulfur cluster assembly"/>
    <property type="evidence" value="ECO:0000318"/>
    <property type="project" value="GO_Central"/>
</dbReference>
<dbReference type="GO" id="GO:0005759">
    <property type="term" value="C:mitochondrial matrix"/>
    <property type="evidence" value="ECO:0000318"/>
    <property type="project" value="GO_Central"/>
</dbReference>
<evidence type="ECO:0000256" key="3">
    <source>
        <dbReference type="ARBA" id="ARBA00023128"/>
    </source>
</evidence>
<dbReference type="NCBIfam" id="TIGR03317">
    <property type="entry name" value="ygfZ_signature"/>
    <property type="match status" value="1"/>
</dbReference>
<reference evidence="5 6" key="1">
    <citation type="journal article" date="2011" name="Science">
        <title>The Selaginella genome identifies genetic changes associated with the evolution of vascular plants.</title>
        <authorList>
            <person name="Banks J.A."/>
            <person name="Nishiyama T."/>
            <person name="Hasebe M."/>
            <person name="Bowman J.L."/>
            <person name="Gribskov M."/>
            <person name="dePamphilis C."/>
            <person name="Albert V.A."/>
            <person name="Aono N."/>
            <person name="Aoyama T."/>
            <person name="Ambrose B.A."/>
            <person name="Ashton N.W."/>
            <person name="Axtell M.J."/>
            <person name="Barker E."/>
            <person name="Barker M.S."/>
            <person name="Bennetzen J.L."/>
            <person name="Bonawitz N.D."/>
            <person name="Chapple C."/>
            <person name="Cheng C."/>
            <person name="Correa L.G."/>
            <person name="Dacre M."/>
            <person name="DeBarry J."/>
            <person name="Dreyer I."/>
            <person name="Elias M."/>
            <person name="Engstrom E.M."/>
            <person name="Estelle M."/>
            <person name="Feng L."/>
            <person name="Finet C."/>
            <person name="Floyd S.K."/>
            <person name="Frommer W.B."/>
            <person name="Fujita T."/>
            <person name="Gramzow L."/>
            <person name="Gutensohn M."/>
            <person name="Harholt J."/>
            <person name="Hattori M."/>
            <person name="Heyl A."/>
            <person name="Hirai T."/>
            <person name="Hiwatashi Y."/>
            <person name="Ishikawa M."/>
            <person name="Iwata M."/>
            <person name="Karol K.G."/>
            <person name="Koehler B."/>
            <person name="Kolukisaoglu U."/>
            <person name="Kubo M."/>
            <person name="Kurata T."/>
            <person name="Lalonde S."/>
            <person name="Li K."/>
            <person name="Li Y."/>
            <person name="Litt A."/>
            <person name="Lyons E."/>
            <person name="Manning G."/>
            <person name="Maruyama T."/>
            <person name="Michael T.P."/>
            <person name="Mikami K."/>
            <person name="Miyazaki S."/>
            <person name="Morinaga S."/>
            <person name="Murata T."/>
            <person name="Mueller-Roeber B."/>
            <person name="Nelson D.R."/>
            <person name="Obara M."/>
            <person name="Oguri Y."/>
            <person name="Olmstead R.G."/>
            <person name="Onodera N."/>
            <person name="Petersen B.L."/>
            <person name="Pils B."/>
            <person name="Prigge M."/>
            <person name="Rensing S.A."/>
            <person name="Riano-Pachon D.M."/>
            <person name="Roberts A.W."/>
            <person name="Sato Y."/>
            <person name="Scheller H.V."/>
            <person name="Schulz B."/>
            <person name="Schulz C."/>
            <person name="Shakirov E.V."/>
            <person name="Shibagaki N."/>
            <person name="Shinohara N."/>
            <person name="Shippen D.E."/>
            <person name="Soerensen I."/>
            <person name="Sotooka R."/>
            <person name="Sugimoto N."/>
            <person name="Sugita M."/>
            <person name="Sumikawa N."/>
            <person name="Tanurdzic M."/>
            <person name="Theissen G."/>
            <person name="Ulvskov P."/>
            <person name="Wakazuki S."/>
            <person name="Weng J.K."/>
            <person name="Willats W.W."/>
            <person name="Wipf D."/>
            <person name="Wolf P.G."/>
            <person name="Yang L."/>
            <person name="Zimmer A.D."/>
            <person name="Zhu Q."/>
            <person name="Mitros T."/>
            <person name="Hellsten U."/>
            <person name="Loque D."/>
            <person name="Otillar R."/>
            <person name="Salamov A."/>
            <person name="Schmutz J."/>
            <person name="Shapiro H."/>
            <person name="Lindquist E."/>
            <person name="Lucas S."/>
            <person name="Rokhsar D."/>
            <person name="Grigoriev I.V."/>
        </authorList>
    </citation>
    <scope>NUCLEOTIDE SEQUENCE [LARGE SCALE GENOMIC DNA]</scope>
</reference>
<sequence length="406" mass="44231">MAAATVWRLLGGGGYRGRGCAKNVRSFSFHSSPSFPSRASELSSGGPTLLAEKGPFACKLSSRAVIGFEGEDVIKFLQGLTTNNMNKLEQDSPTRLPHPTLNQPAVVQPPLYTAILNPQGRFLFDMVVFKPVQSTEKLDRSGTGPGSEKSAPKLVADVDAESVSDLFAHLTRHKLRAKISFSDMSKELAVWQRFGGALECEGDNEGSVGWGAGRDVAGNTSASSNVQGWRWHKDPRTGCLGFRGIFPVESTPPLIDADQEVDEQYYLLWRLEQGIPEGPAEIRGGEAIPLEYNLEGLNAIDFDKGCYVGQELVARTHHRGVIRKRVMPVIFLDKDGEEISEAVSHGAEIVDAESSKKMGTVTTALGSRGFALVRLEAVSKRLSIGGGMASIQVKVLRPKWWLHQWD</sequence>
<evidence type="ECO:0000259" key="4">
    <source>
        <dbReference type="Pfam" id="PF25455"/>
    </source>
</evidence>
<dbReference type="InterPro" id="IPR017703">
    <property type="entry name" value="YgfZ/GCV_T_CS"/>
</dbReference>
<dbReference type="Gramene" id="EFJ15747">
    <property type="protein sequence ID" value="EFJ15747"/>
    <property type="gene ID" value="SELMODRAFT_118206"/>
</dbReference>
<protein>
    <recommendedName>
        <fullName evidence="4">CAF17 C-terminal domain-containing protein</fullName>
    </recommendedName>
</protein>
<dbReference type="InterPro" id="IPR027266">
    <property type="entry name" value="TrmE/GcvT-like"/>
</dbReference>
<accession>D8SJ76</accession>
<feature type="domain" description="CAF17 C-terminal" evidence="4">
    <location>
        <begin position="323"/>
        <end position="401"/>
    </location>
</feature>
<keyword evidence="6" id="KW-1185">Reference proteome</keyword>
<dbReference type="AlphaFoldDB" id="D8SJ76"/>
<evidence type="ECO:0000256" key="1">
    <source>
        <dbReference type="ARBA" id="ARBA00004173"/>
    </source>
</evidence>
<dbReference type="Gene3D" id="3.30.1360.120">
    <property type="entry name" value="Probable tRNA modification gtpase trme, domain 1"/>
    <property type="match status" value="1"/>
</dbReference>
<name>D8SJ76_SELML</name>
<dbReference type="Proteomes" id="UP000001514">
    <property type="component" value="Unassembled WGS sequence"/>
</dbReference>
<proteinExistence type="predicted"/>
<dbReference type="HOGENOM" id="CLU_007884_7_0_1"/>
<dbReference type="InterPro" id="IPR045179">
    <property type="entry name" value="YgfZ/GcvT"/>
</dbReference>
<dbReference type="OMA" id="KHWKRYK"/>
<dbReference type="PANTHER" id="PTHR22602">
    <property type="entry name" value="TRANSFERASE CAF17, MITOCHONDRIAL-RELATED"/>
    <property type="match status" value="1"/>
</dbReference>
<dbReference type="SUPFAM" id="SSF103025">
    <property type="entry name" value="Folate-binding domain"/>
    <property type="match status" value="1"/>
</dbReference>
<evidence type="ECO:0000313" key="5">
    <source>
        <dbReference type="EMBL" id="EFJ15747.1"/>
    </source>
</evidence>
<keyword evidence="3" id="KW-0496">Mitochondrion</keyword>
<dbReference type="InParanoid" id="D8SJ76"/>
<dbReference type="EMBL" id="GL377622">
    <property type="protein sequence ID" value="EFJ15747.1"/>
    <property type="molecule type" value="Genomic_DNA"/>
</dbReference>
<organism evidence="6">
    <name type="scientific">Selaginella moellendorffii</name>
    <name type="common">Spikemoss</name>
    <dbReference type="NCBI Taxonomy" id="88036"/>
    <lineage>
        <taxon>Eukaryota</taxon>
        <taxon>Viridiplantae</taxon>
        <taxon>Streptophyta</taxon>
        <taxon>Embryophyta</taxon>
        <taxon>Tracheophyta</taxon>
        <taxon>Lycopodiopsida</taxon>
        <taxon>Selaginellales</taxon>
        <taxon>Selaginellaceae</taxon>
        <taxon>Selaginella</taxon>
    </lineage>
</organism>
<dbReference type="PANTHER" id="PTHR22602:SF0">
    <property type="entry name" value="TRANSFERASE CAF17, MITOCHONDRIAL-RELATED"/>
    <property type="match status" value="1"/>
</dbReference>
<dbReference type="STRING" id="88036.D8SJ76"/>
<keyword evidence="2" id="KW-0809">Transit peptide</keyword>